<feature type="compositionally biased region" description="Polar residues" evidence="1">
    <location>
        <begin position="146"/>
        <end position="161"/>
    </location>
</feature>
<sequence length="336" mass="38671">MSVSRVLQKYQLVEWKNRGPKPKKRSIDIVPQSWLSSEKKSGKKTISCFFPPSPYNDLETLVRSLALPNNEGWTKYSVAIVGEADTYDDALEHYKNLENGDDYGFSHGSDNTQSQRAQELEETLHQSQLRDKEAIILSKQKDLAEAQNTRNKTKRGTSSAGNKKIDQILKLVKSIDKKYDEIKNNPKNMSLVLEEIHDIKLPIESMKSLVLLENKLNDKNCYQDTFQYMMELTEDDKSLPDCGRSILKAFMARDIAMQLTVTRHRDKKYSMADNLPILRKCMEDSMNRKRQKLRIKTKSLVVLGDCLTRSSDWDNHRKKKSSRPSIQAKKKSCSSC</sequence>
<keyword evidence="3" id="KW-1185">Reference proteome</keyword>
<gene>
    <name evidence="2" type="ORF">HCN44_011504</name>
</gene>
<dbReference type="AlphaFoldDB" id="A0A835CU87"/>
<feature type="region of interest" description="Disordered" evidence="1">
    <location>
        <begin position="313"/>
        <end position="336"/>
    </location>
</feature>
<evidence type="ECO:0000313" key="3">
    <source>
        <dbReference type="Proteomes" id="UP000639338"/>
    </source>
</evidence>
<reference evidence="2 3" key="1">
    <citation type="submission" date="2020-08" db="EMBL/GenBank/DDBJ databases">
        <title>Aphidius gifuensis genome sequencing and assembly.</title>
        <authorList>
            <person name="Du Z."/>
        </authorList>
    </citation>
    <scope>NUCLEOTIDE SEQUENCE [LARGE SCALE GENOMIC DNA]</scope>
    <source>
        <strain evidence="2">YNYX2018</strain>
        <tissue evidence="2">Adults</tissue>
    </source>
</reference>
<dbReference type="Proteomes" id="UP000639338">
    <property type="component" value="Unassembled WGS sequence"/>
</dbReference>
<protein>
    <submittedName>
        <fullName evidence="2">Uncharacterized protein</fullName>
    </submittedName>
</protein>
<proteinExistence type="predicted"/>
<evidence type="ECO:0000313" key="2">
    <source>
        <dbReference type="EMBL" id="KAF7996167.1"/>
    </source>
</evidence>
<comment type="caution">
    <text evidence="2">The sequence shown here is derived from an EMBL/GenBank/DDBJ whole genome shotgun (WGS) entry which is preliminary data.</text>
</comment>
<name>A0A835CU87_APHGI</name>
<accession>A0A835CU87</accession>
<dbReference type="OrthoDB" id="7701369at2759"/>
<organism evidence="2 3">
    <name type="scientific">Aphidius gifuensis</name>
    <name type="common">Parasitoid wasp</name>
    <dbReference type="NCBI Taxonomy" id="684658"/>
    <lineage>
        <taxon>Eukaryota</taxon>
        <taxon>Metazoa</taxon>
        <taxon>Ecdysozoa</taxon>
        <taxon>Arthropoda</taxon>
        <taxon>Hexapoda</taxon>
        <taxon>Insecta</taxon>
        <taxon>Pterygota</taxon>
        <taxon>Neoptera</taxon>
        <taxon>Endopterygota</taxon>
        <taxon>Hymenoptera</taxon>
        <taxon>Apocrita</taxon>
        <taxon>Ichneumonoidea</taxon>
        <taxon>Braconidae</taxon>
        <taxon>Aphidiinae</taxon>
        <taxon>Aphidius</taxon>
    </lineage>
</organism>
<feature type="compositionally biased region" description="Basic residues" evidence="1">
    <location>
        <begin position="316"/>
        <end position="336"/>
    </location>
</feature>
<dbReference type="EMBL" id="JACMRX010000002">
    <property type="protein sequence ID" value="KAF7996167.1"/>
    <property type="molecule type" value="Genomic_DNA"/>
</dbReference>
<evidence type="ECO:0000256" key="1">
    <source>
        <dbReference type="SAM" id="MobiDB-lite"/>
    </source>
</evidence>
<feature type="region of interest" description="Disordered" evidence="1">
    <location>
        <begin position="142"/>
        <end position="161"/>
    </location>
</feature>